<keyword evidence="1" id="KW-0472">Membrane</keyword>
<feature type="transmembrane region" description="Helical" evidence="1">
    <location>
        <begin position="120"/>
        <end position="139"/>
    </location>
</feature>
<gene>
    <name evidence="2" type="ORF">EL17_19930</name>
</gene>
<dbReference type="Proteomes" id="UP000027821">
    <property type="component" value="Unassembled WGS sequence"/>
</dbReference>
<proteinExistence type="predicted"/>
<keyword evidence="1" id="KW-1133">Transmembrane helix</keyword>
<keyword evidence="3" id="KW-1185">Reference proteome</keyword>
<accession>A0A074LEH7</accession>
<evidence type="ECO:0000256" key="1">
    <source>
        <dbReference type="SAM" id="Phobius"/>
    </source>
</evidence>
<keyword evidence="1" id="KW-0812">Transmembrane</keyword>
<evidence type="ECO:0000313" key="3">
    <source>
        <dbReference type="Proteomes" id="UP000027821"/>
    </source>
</evidence>
<dbReference type="STRING" id="1048983.EL17_19930"/>
<comment type="caution">
    <text evidence="2">The sequence shown here is derived from an EMBL/GenBank/DDBJ whole genome shotgun (WGS) entry which is preliminary data.</text>
</comment>
<protein>
    <submittedName>
        <fullName evidence="2">Uncharacterized protein</fullName>
    </submittedName>
</protein>
<organism evidence="2 3">
    <name type="scientific">Anditalea andensis</name>
    <dbReference type="NCBI Taxonomy" id="1048983"/>
    <lineage>
        <taxon>Bacteria</taxon>
        <taxon>Pseudomonadati</taxon>
        <taxon>Bacteroidota</taxon>
        <taxon>Cytophagia</taxon>
        <taxon>Cytophagales</taxon>
        <taxon>Cytophagaceae</taxon>
        <taxon>Anditalea</taxon>
    </lineage>
</organism>
<sequence length="160" mass="18346">MNLIPQHTEVLVSSLTANEVVRRLDAVTKNVSYLQVEDFQVQKIFNGKVKEDTFHLSLSVDSGDTFLPLIHGNIDHTRAGCILFIKYTLFPGSIFFLYFWLVVTFLIGLFFLILEKNWTFALLSYGAGVGNLAFAWAHFNRKVKKSQYIFREMLSLQSTD</sequence>
<dbReference type="AlphaFoldDB" id="A0A074LEH7"/>
<dbReference type="OrthoDB" id="6400838at2"/>
<reference evidence="2 3" key="1">
    <citation type="submission" date="2014-04" db="EMBL/GenBank/DDBJ databases">
        <title>Characterization and application of a salt tolerant electro-active bacterium.</title>
        <authorList>
            <person name="Yang L."/>
            <person name="Wei S."/>
            <person name="Tay Q.X.M."/>
        </authorList>
    </citation>
    <scope>NUCLEOTIDE SEQUENCE [LARGE SCALE GENOMIC DNA]</scope>
    <source>
        <strain evidence="2 3">LY1</strain>
    </source>
</reference>
<dbReference type="eggNOG" id="ENOG50338BQ">
    <property type="taxonomic scope" value="Bacteria"/>
</dbReference>
<name>A0A074LEH7_9BACT</name>
<dbReference type="EMBL" id="JMIH01000028">
    <property type="protein sequence ID" value="KEO72177.1"/>
    <property type="molecule type" value="Genomic_DNA"/>
</dbReference>
<dbReference type="RefSeq" id="WP_035078536.1">
    <property type="nucleotide sequence ID" value="NZ_JMIH01000028.1"/>
</dbReference>
<evidence type="ECO:0000313" key="2">
    <source>
        <dbReference type="EMBL" id="KEO72177.1"/>
    </source>
</evidence>
<feature type="transmembrane region" description="Helical" evidence="1">
    <location>
        <begin position="95"/>
        <end position="114"/>
    </location>
</feature>